<dbReference type="Proteomes" id="UP000292704">
    <property type="component" value="Unassembled WGS sequence"/>
</dbReference>
<protein>
    <submittedName>
        <fullName evidence="1">Uncharacterized protein</fullName>
    </submittedName>
</protein>
<comment type="caution">
    <text evidence="1">The sequence shown here is derived from an EMBL/GenBank/DDBJ whole genome shotgun (WGS) entry which is preliminary data.</text>
</comment>
<name>A0A482XW56_9EURY</name>
<sequence length="217" mass="24031">MNKKKLVLIFAVVGMVALAGCSMFQDDTSAGDESADDLASDTNTERSTDYGGSYLYEIGVTESNQQGLIRAQPPFQMDNSLERQNLIDRYKYLNDRNNVHHVYLMSHDGKVISYYTAQGKVSSVNSKLTNDRQLVKVPDAKYDEGNGAAGPSGPNWKLVESPQMDGSYGSNGDAIFFFTTDGHYVEWNGLYVVSEEPKNIQTPVTLTDEVDENESEN</sequence>
<evidence type="ECO:0000313" key="2">
    <source>
        <dbReference type="Proteomes" id="UP000292704"/>
    </source>
</evidence>
<dbReference type="AlphaFoldDB" id="A0A482XW56"/>
<dbReference type="OrthoDB" id="193483at2157"/>
<dbReference type="PROSITE" id="PS51257">
    <property type="entry name" value="PROKAR_LIPOPROTEIN"/>
    <property type="match status" value="1"/>
</dbReference>
<organism evidence="1 2">
    <name type="scientific">Natrinema altunense</name>
    <dbReference type="NCBI Taxonomy" id="222984"/>
    <lineage>
        <taxon>Archaea</taxon>
        <taxon>Methanobacteriati</taxon>
        <taxon>Methanobacteriota</taxon>
        <taxon>Stenosarchaea group</taxon>
        <taxon>Halobacteria</taxon>
        <taxon>Halobacteriales</taxon>
        <taxon>Natrialbaceae</taxon>
        <taxon>Natrinema</taxon>
    </lineage>
</organism>
<evidence type="ECO:0000313" key="1">
    <source>
        <dbReference type="EMBL" id="RZH67829.1"/>
    </source>
</evidence>
<proteinExistence type="predicted"/>
<gene>
    <name evidence="1" type="ORF">ELS17_09870</name>
</gene>
<reference evidence="1 2" key="1">
    <citation type="submission" date="2019-02" db="EMBL/GenBank/DDBJ databases">
        <title>Genome analysis provides insights into bioremediation potentialities and Haloocin production by Natrinema altunense strain 4.1R isolated from Chott Douz in Tunisian desert.</title>
        <authorList>
            <person name="Najjari A."/>
            <person name="Youssef N."/>
            <person name="Ben Dhia O."/>
            <person name="Ferjani R."/>
            <person name="El Hidri D."/>
            <person name="Ouzari H.I."/>
            <person name="Cherif A."/>
        </authorList>
    </citation>
    <scope>NUCLEOTIDE SEQUENCE [LARGE SCALE GENOMIC DNA]</scope>
    <source>
        <strain evidence="1 2">4.1R</strain>
    </source>
</reference>
<dbReference type="STRING" id="222984.GCA_000731985_03427"/>
<dbReference type="EMBL" id="SHMR01000003">
    <property type="protein sequence ID" value="RZH67829.1"/>
    <property type="molecule type" value="Genomic_DNA"/>
</dbReference>
<accession>A0A482XW56</accession>